<dbReference type="InterPro" id="IPR019292">
    <property type="entry name" value="McrC"/>
</dbReference>
<reference evidence="1 2" key="1">
    <citation type="submission" date="2017-09" db="EMBL/GenBank/DDBJ databases">
        <title>Bacterial strain isolated from the female urinary microbiota.</title>
        <authorList>
            <person name="Thomas-White K."/>
            <person name="Kumar N."/>
            <person name="Forster S."/>
            <person name="Putonti C."/>
            <person name="Lawley T."/>
            <person name="Wolfe A.J."/>
        </authorList>
    </citation>
    <scope>NUCLEOTIDE SEQUENCE [LARGE SCALE GENOMIC DNA]</scope>
    <source>
        <strain evidence="1 2">UMB0908</strain>
    </source>
</reference>
<name>A0A2N6T087_9CORY</name>
<accession>A0A2N6T087</accession>
<dbReference type="PANTHER" id="PTHR38733:SF1">
    <property type="entry name" value="TYPE IV METHYL-DIRECTED RESTRICTION ENZYME ECOKMCRBC"/>
    <property type="match status" value="1"/>
</dbReference>
<evidence type="ECO:0008006" key="3">
    <source>
        <dbReference type="Google" id="ProtNLM"/>
    </source>
</evidence>
<evidence type="ECO:0000313" key="1">
    <source>
        <dbReference type="EMBL" id="PMC62731.1"/>
    </source>
</evidence>
<dbReference type="EMBL" id="PNHF01000007">
    <property type="protein sequence ID" value="PMC62731.1"/>
    <property type="molecule type" value="Genomic_DNA"/>
</dbReference>
<dbReference type="Pfam" id="PF10117">
    <property type="entry name" value="McrBC"/>
    <property type="match status" value="1"/>
</dbReference>
<dbReference type="AlphaFoldDB" id="A0A2N6T087"/>
<gene>
    <name evidence="1" type="ORF">CJ204_04365</name>
</gene>
<proteinExistence type="predicted"/>
<dbReference type="Proteomes" id="UP000235363">
    <property type="component" value="Unassembled WGS sequence"/>
</dbReference>
<dbReference type="STRING" id="1725.WU86_02185"/>
<sequence length="402" mass="44467">MVVLSEYSFVDLDLTRRQAAALQRTGFVTVSPLAGDSWRVTASSFVGSLVVDGVELLIRPKINAENLFLLLEPGLPPNAWRRESFDYGASPDLLPAVISFFAKTVETTLGRGILRSYESRRDDLIALRGRMDFTGQFRMGGTSSPVACSFDEYSQNTPENRALKAAVRKSLRAPRISPAIRRLLLGHVSALEDVDDVSVSPGDIDAITWNRLNQHYEPALRLARLILANLTLMDTEGANSAQSFTVDMNDLFQRFVTERLRRVLRGRAIVKGEPTHHLGVGRQIPMQPDLVFTSTDGATNFVGDVKYKITTDARARSQDYYQLLAYVTSLGLPEGILIYCGSDPGGSQRTVRIRNTDKRLTVHALDLSGTPAQVEDQIHSLADGVTAAMHRARTRAEHSNRQ</sequence>
<dbReference type="PANTHER" id="PTHR38733">
    <property type="entry name" value="PROTEIN MCRC"/>
    <property type="match status" value="1"/>
</dbReference>
<protein>
    <recommendedName>
        <fullName evidence="3">Restriction endonuclease</fullName>
    </recommendedName>
</protein>
<evidence type="ECO:0000313" key="2">
    <source>
        <dbReference type="Proteomes" id="UP000235363"/>
    </source>
</evidence>
<organism evidence="1 2">
    <name type="scientific">Corynebacterium xerosis</name>
    <dbReference type="NCBI Taxonomy" id="1725"/>
    <lineage>
        <taxon>Bacteria</taxon>
        <taxon>Bacillati</taxon>
        <taxon>Actinomycetota</taxon>
        <taxon>Actinomycetes</taxon>
        <taxon>Mycobacteriales</taxon>
        <taxon>Corynebacteriaceae</taxon>
        <taxon>Corynebacterium</taxon>
    </lineage>
</organism>
<comment type="caution">
    <text evidence="1">The sequence shown here is derived from an EMBL/GenBank/DDBJ whole genome shotgun (WGS) entry which is preliminary data.</text>
</comment>